<keyword evidence="2" id="KW-0805">Transcription regulation</keyword>
<dbReference type="InterPro" id="IPR050950">
    <property type="entry name" value="HTH-type_LysR_regulators"/>
</dbReference>
<dbReference type="PROSITE" id="PS50931">
    <property type="entry name" value="HTH_LYSR"/>
    <property type="match status" value="1"/>
</dbReference>
<evidence type="ECO:0000256" key="1">
    <source>
        <dbReference type="ARBA" id="ARBA00009437"/>
    </source>
</evidence>
<dbReference type="GO" id="GO:0003700">
    <property type="term" value="F:DNA-binding transcription factor activity"/>
    <property type="evidence" value="ECO:0007669"/>
    <property type="project" value="InterPro"/>
</dbReference>
<dbReference type="Gene3D" id="3.40.190.290">
    <property type="match status" value="1"/>
</dbReference>
<dbReference type="AlphaFoldDB" id="A0A6I3SB54"/>
<dbReference type="RefSeq" id="WP_149879554.1">
    <property type="nucleotide sequence ID" value="NZ_WNCC01000016.1"/>
</dbReference>
<dbReference type="EMBL" id="WNCL01000017">
    <property type="protein sequence ID" value="MTU43396.1"/>
    <property type="molecule type" value="Genomic_DNA"/>
</dbReference>
<sequence>MFHYDLNDLLLLQAISDCQNLTRGAEKIGLTAPSASVRIRKLEDVLKVKLLKRSPKGVELTSAGKLVVDQSKKVFWAFEGMASSLRPFIRKEEGVIKIFANYGAAIDFLPYDLAEYMAVHNEISFVLEQRPSLDVVRAVSTGEADIGISVCEVIPESLRSYPYHEDRLVAIVPENHPLADRTHVNFKELLTFDSVGLSQHCSMQLFLCKKAVDLGLPMKLKVQVDNPHILFEFVSVGVGYAIVSQKTLEKKSSDWRFKTVQLNDPWARRELKIFLPQTQDCESNRLEEFKDYLQLRGYMGKTDSKQ</sequence>
<evidence type="ECO:0000313" key="6">
    <source>
        <dbReference type="Proteomes" id="UP000462362"/>
    </source>
</evidence>
<comment type="caution">
    <text evidence="5">The sequence shown here is derived from an EMBL/GenBank/DDBJ whole genome shotgun (WGS) entry which is preliminary data.</text>
</comment>
<dbReference type="Pfam" id="PF03466">
    <property type="entry name" value="LysR_substrate"/>
    <property type="match status" value="1"/>
</dbReference>
<dbReference type="Gene3D" id="1.10.10.10">
    <property type="entry name" value="Winged helix-like DNA-binding domain superfamily/Winged helix DNA-binding domain"/>
    <property type="match status" value="1"/>
</dbReference>
<proteinExistence type="inferred from homology"/>
<dbReference type="GO" id="GO:0005829">
    <property type="term" value="C:cytosol"/>
    <property type="evidence" value="ECO:0007669"/>
    <property type="project" value="TreeGrafter"/>
</dbReference>
<dbReference type="InterPro" id="IPR036388">
    <property type="entry name" value="WH-like_DNA-bd_sf"/>
</dbReference>
<dbReference type="PANTHER" id="PTHR30419:SF2">
    <property type="entry name" value="LYSR FAMILY TRANSCRIPTIONAL REGULATOR"/>
    <property type="match status" value="1"/>
</dbReference>
<dbReference type="SUPFAM" id="SSF53850">
    <property type="entry name" value="Periplasmic binding protein-like II"/>
    <property type="match status" value="1"/>
</dbReference>
<evidence type="ECO:0000313" key="5">
    <source>
        <dbReference type="EMBL" id="MTU43396.1"/>
    </source>
</evidence>
<gene>
    <name evidence="5" type="ORF">GMD42_07135</name>
</gene>
<reference evidence="5 6" key="1">
    <citation type="journal article" date="2019" name="Nat. Med.">
        <title>A library of human gut bacterial isolates paired with longitudinal multiomics data enables mechanistic microbiome research.</title>
        <authorList>
            <person name="Poyet M."/>
            <person name="Groussin M."/>
            <person name="Gibbons S.M."/>
            <person name="Avila-Pacheco J."/>
            <person name="Jiang X."/>
            <person name="Kearney S.M."/>
            <person name="Perrotta A.R."/>
            <person name="Berdy B."/>
            <person name="Zhao S."/>
            <person name="Lieberman T.D."/>
            <person name="Swanson P.K."/>
            <person name="Smith M."/>
            <person name="Roesemann S."/>
            <person name="Alexander J.E."/>
            <person name="Rich S.A."/>
            <person name="Livny J."/>
            <person name="Vlamakis H."/>
            <person name="Clish C."/>
            <person name="Bullock K."/>
            <person name="Deik A."/>
            <person name="Scott J."/>
            <person name="Pierce K.A."/>
            <person name="Xavier R.J."/>
            <person name="Alm E.J."/>
        </authorList>
    </citation>
    <scope>NUCLEOTIDE SEQUENCE [LARGE SCALE GENOMIC DNA]</scope>
    <source>
        <strain evidence="5 6">BIOML-A2</strain>
    </source>
</reference>
<keyword evidence="3" id="KW-0238">DNA-binding</keyword>
<dbReference type="InterPro" id="IPR005119">
    <property type="entry name" value="LysR_subst-bd"/>
</dbReference>
<keyword evidence="4" id="KW-0804">Transcription</keyword>
<evidence type="ECO:0000256" key="3">
    <source>
        <dbReference type="ARBA" id="ARBA00023125"/>
    </source>
</evidence>
<dbReference type="PANTHER" id="PTHR30419">
    <property type="entry name" value="HTH-TYPE TRANSCRIPTIONAL REGULATOR YBHD"/>
    <property type="match status" value="1"/>
</dbReference>
<dbReference type="GO" id="GO:0003677">
    <property type="term" value="F:DNA binding"/>
    <property type="evidence" value="ECO:0007669"/>
    <property type="project" value="UniProtKB-KW"/>
</dbReference>
<dbReference type="InterPro" id="IPR000847">
    <property type="entry name" value="LysR_HTH_N"/>
</dbReference>
<protein>
    <submittedName>
        <fullName evidence="5">LysR family transcriptional regulator</fullName>
    </submittedName>
</protein>
<dbReference type="Proteomes" id="UP000462362">
    <property type="component" value="Unassembled WGS sequence"/>
</dbReference>
<comment type="similarity">
    <text evidence="1">Belongs to the LysR transcriptional regulatory family.</text>
</comment>
<evidence type="ECO:0000256" key="2">
    <source>
        <dbReference type="ARBA" id="ARBA00023015"/>
    </source>
</evidence>
<name>A0A6I3SB54_9BURK</name>
<dbReference type="Pfam" id="PF00126">
    <property type="entry name" value="HTH_1"/>
    <property type="match status" value="1"/>
</dbReference>
<accession>A0A6I3SB54</accession>
<dbReference type="InterPro" id="IPR036390">
    <property type="entry name" value="WH_DNA-bd_sf"/>
</dbReference>
<evidence type="ECO:0000256" key="4">
    <source>
        <dbReference type="ARBA" id="ARBA00023163"/>
    </source>
</evidence>
<organism evidence="5 6">
    <name type="scientific">Parasutterella excrementihominis</name>
    <dbReference type="NCBI Taxonomy" id="487175"/>
    <lineage>
        <taxon>Bacteria</taxon>
        <taxon>Pseudomonadati</taxon>
        <taxon>Pseudomonadota</taxon>
        <taxon>Betaproteobacteria</taxon>
        <taxon>Burkholderiales</taxon>
        <taxon>Sutterellaceae</taxon>
        <taxon>Parasutterella</taxon>
    </lineage>
</organism>
<dbReference type="SUPFAM" id="SSF46785">
    <property type="entry name" value="Winged helix' DNA-binding domain"/>
    <property type="match status" value="1"/>
</dbReference>